<accession>A0A059T655</accession>
<evidence type="ECO:0000313" key="2">
    <source>
        <dbReference type="Proteomes" id="UP000026992"/>
    </source>
</evidence>
<name>A0A059T655_9CAUD</name>
<keyword evidence="2" id="KW-1185">Reference proteome</keyword>
<protein>
    <submittedName>
        <fullName evidence="1">Uncharacterized protein</fullName>
    </submittedName>
</protein>
<dbReference type="RefSeq" id="YP_009044664.1">
    <property type="nucleotide sequence ID" value="NC_024384.1"/>
</dbReference>
<dbReference type="KEGG" id="vg:19735775"/>
<dbReference type="GeneID" id="19735775"/>
<evidence type="ECO:0000313" key="1">
    <source>
        <dbReference type="EMBL" id="AHL18724.1"/>
    </source>
</evidence>
<dbReference type="EMBL" id="KJ094022">
    <property type="protein sequence ID" value="AHL18724.1"/>
    <property type="molecule type" value="Genomic_DNA"/>
</dbReference>
<dbReference type="OrthoDB" id="24059at10239"/>
<dbReference type="Proteomes" id="UP000026992">
    <property type="component" value="Segment"/>
</dbReference>
<reference evidence="1 2" key="1">
    <citation type="journal article" date="2014" name="Appl. Environ. Microbiol.">
        <title>Comparative genomic and morphological analysis of Listeria phages isolated from farm environments.</title>
        <authorList>
            <person name="Denes T."/>
            <person name="Vongkamjan K."/>
            <person name="Ackermann H.W."/>
            <person name="Moreno Switt A.I."/>
            <person name="Wiedmann M."/>
            <person name="den Bakker H.C."/>
        </authorList>
    </citation>
    <scope>NUCLEOTIDE SEQUENCE [LARGE SCALE GENOMIC DNA]</scope>
</reference>
<gene>
    <name evidence="1" type="ORF">LP030-3_018</name>
</gene>
<proteinExistence type="predicted"/>
<organism evidence="1 2">
    <name type="scientific">Listeria phage LP-030-3</name>
    <dbReference type="NCBI Taxonomy" id="1458852"/>
    <lineage>
        <taxon>Viruses</taxon>
        <taxon>Duplodnaviria</taxon>
        <taxon>Heunggongvirae</taxon>
        <taxon>Uroviricota</taxon>
        <taxon>Caudoviricetes</taxon>
        <taxon>Aquingentivirus</taxon>
        <taxon>Aquingentivirus LP0303</taxon>
    </lineage>
</organism>
<sequence>MTAETALENINNLSKRLASIRFMANAIAEVTNYQISEIEQMGDEEIEAKYTAYVINEANEYAK</sequence>